<name>A0A2A9M8R8_BESBE</name>
<dbReference type="VEuPathDB" id="ToxoDB:BESB_013230"/>
<feature type="region of interest" description="Disordered" evidence="1">
    <location>
        <begin position="168"/>
        <end position="216"/>
    </location>
</feature>
<comment type="caution">
    <text evidence="2">The sequence shown here is derived from an EMBL/GenBank/DDBJ whole genome shotgun (WGS) entry which is preliminary data.</text>
</comment>
<dbReference type="EMBL" id="NWUJ01000010">
    <property type="protein sequence ID" value="PFH32711.1"/>
    <property type="molecule type" value="Genomic_DNA"/>
</dbReference>
<dbReference type="KEGG" id="bbes:BESB_013230"/>
<evidence type="ECO:0000313" key="3">
    <source>
        <dbReference type="Proteomes" id="UP000224006"/>
    </source>
</evidence>
<evidence type="ECO:0000256" key="1">
    <source>
        <dbReference type="SAM" id="MobiDB-lite"/>
    </source>
</evidence>
<dbReference type="OrthoDB" id="332503at2759"/>
<proteinExistence type="predicted"/>
<sequence length="468" mass="50034">MPASSQARNADRPLVVLWIGLLIVPLHMNVSCTLLGRAIETASIVAGDLVRPHLGALAAAVSAPLYHEGAEASQMPSSSTDWQEEPGDQMHVHSPISFDQDNLRGAVLIQQAPIAPGLQQDDAAEVAWQAGHTPSSFVPERPPPSATLILGVLRETLSAAGAVFQRPRAGGRAGVESSMLPAEHGTSPTSHSPHAQKAAGDQRFTNTVGDTFPPAPKALRSAALEHGEQTEVFTQEPGQPPGPVLKAVMPAGDRNTAANDVMTGGTDMSRLREATLKQLWNEVEESVAMKKTTLGNDAPDGNEGRAPEGLLPVLFNADVANAAAAGVMIECKNPIVSGVVGESITLDLRGLNNDIYQLFLSGITSSTQDVELDVWNSAGIQYQHEASVECQEAGVFKLKFFIAGKHRYGIVPKLIYFCPATIVCSQHLAWKAPSIGHLFNEDWMYFQTPLSSQHRSRNDTHLPFGILL</sequence>
<gene>
    <name evidence="2" type="ORF">BESB_013230</name>
</gene>
<dbReference type="RefSeq" id="XP_029216720.1">
    <property type="nucleotide sequence ID" value="XM_029360053.1"/>
</dbReference>
<organism evidence="2 3">
    <name type="scientific">Besnoitia besnoiti</name>
    <name type="common">Apicomplexan protozoan</name>
    <dbReference type="NCBI Taxonomy" id="94643"/>
    <lineage>
        <taxon>Eukaryota</taxon>
        <taxon>Sar</taxon>
        <taxon>Alveolata</taxon>
        <taxon>Apicomplexa</taxon>
        <taxon>Conoidasida</taxon>
        <taxon>Coccidia</taxon>
        <taxon>Eucoccidiorida</taxon>
        <taxon>Eimeriorina</taxon>
        <taxon>Sarcocystidae</taxon>
        <taxon>Besnoitia</taxon>
    </lineage>
</organism>
<protein>
    <submittedName>
        <fullName evidence="2">Uncharacterized protein</fullName>
    </submittedName>
</protein>
<accession>A0A2A9M8R8</accession>
<keyword evidence="3" id="KW-1185">Reference proteome</keyword>
<evidence type="ECO:0000313" key="2">
    <source>
        <dbReference type="EMBL" id="PFH32711.1"/>
    </source>
</evidence>
<reference evidence="2 3" key="1">
    <citation type="submission" date="2017-09" db="EMBL/GenBank/DDBJ databases">
        <title>Genome sequencing of Besnoitia besnoiti strain Bb-Ger1.</title>
        <authorList>
            <person name="Schares G."/>
            <person name="Venepally P."/>
            <person name="Lorenzi H.A."/>
        </authorList>
    </citation>
    <scope>NUCLEOTIDE SEQUENCE [LARGE SCALE GENOMIC DNA]</scope>
    <source>
        <strain evidence="2 3">Bb-Ger1</strain>
    </source>
</reference>
<dbReference type="GeneID" id="40306385"/>
<dbReference type="Proteomes" id="UP000224006">
    <property type="component" value="Chromosome IX"/>
</dbReference>
<dbReference type="AlphaFoldDB" id="A0A2A9M8R8"/>